<gene>
    <name evidence="1" type="ORF">BOLC8T50620H</name>
</gene>
<organism evidence="1">
    <name type="scientific">Brassica oleracea</name>
    <name type="common">Wild cabbage</name>
    <dbReference type="NCBI Taxonomy" id="3712"/>
    <lineage>
        <taxon>Eukaryota</taxon>
        <taxon>Viridiplantae</taxon>
        <taxon>Streptophyta</taxon>
        <taxon>Embryophyta</taxon>
        <taxon>Tracheophyta</taxon>
        <taxon>Spermatophyta</taxon>
        <taxon>Magnoliopsida</taxon>
        <taxon>eudicotyledons</taxon>
        <taxon>Gunneridae</taxon>
        <taxon>Pentapetalae</taxon>
        <taxon>rosids</taxon>
        <taxon>malvids</taxon>
        <taxon>Brassicales</taxon>
        <taxon>Brassicaceae</taxon>
        <taxon>Brassiceae</taxon>
        <taxon>Brassica</taxon>
    </lineage>
</organism>
<evidence type="ECO:0000313" key="1">
    <source>
        <dbReference type="EMBL" id="VDD57391.1"/>
    </source>
</evidence>
<accession>A0A3P6GBY4</accession>
<dbReference type="AlphaFoldDB" id="A0A3P6GBY4"/>
<name>A0A3P6GBY4_BRAOL</name>
<proteinExistence type="predicted"/>
<protein>
    <submittedName>
        <fullName evidence="1">Uncharacterized protein</fullName>
    </submittedName>
</protein>
<dbReference type="EMBL" id="LR031879">
    <property type="protein sequence ID" value="VDD57391.1"/>
    <property type="molecule type" value="Genomic_DNA"/>
</dbReference>
<sequence length="34" mass="3910">MDRISGLSDELLVKILLGYGVFLSEICHYIELRL</sequence>
<reference evidence="1" key="1">
    <citation type="submission" date="2018-11" db="EMBL/GenBank/DDBJ databases">
        <authorList>
            <consortium name="Genoscope - CEA"/>
            <person name="William W."/>
        </authorList>
    </citation>
    <scope>NUCLEOTIDE SEQUENCE</scope>
</reference>